<dbReference type="GO" id="GO:0006412">
    <property type="term" value="P:translation"/>
    <property type="evidence" value="ECO:0007669"/>
    <property type="project" value="UniProtKB-UniRule"/>
</dbReference>
<evidence type="ECO:0000256" key="4">
    <source>
        <dbReference type="ARBA" id="ARBA00035202"/>
    </source>
</evidence>
<sequence length="175" mass="19477">MPKTRQRKELDIQQFVENSKKTKAAIFIRYKGVTVKAEQELRVKLRAEGNSYTAIKKTLLRKALKDVGLDLTQLEDARGSIAVAFGFEDEVSVAKILYDFSKFNPGLELIGGIYNGEIIQNNQVRQLALLPSKDQLIAKFVFLVGSPLRGLISVMNGPSRGLVQALKALQEKKSV</sequence>
<keyword evidence="2 5" id="KW-0689">Ribosomal protein</keyword>
<reference evidence="7" key="1">
    <citation type="submission" date="2017-09" db="EMBL/GenBank/DDBJ databases">
        <title>Depth-based differentiation of microbial function through sediment-hosted aquifers and enrichment of novel symbionts in the deep terrestrial subsurface.</title>
        <authorList>
            <person name="Probst A.J."/>
            <person name="Ladd B."/>
            <person name="Jarett J.K."/>
            <person name="Geller-Mcgrath D.E."/>
            <person name="Sieber C.M.K."/>
            <person name="Emerson J.B."/>
            <person name="Anantharaman K."/>
            <person name="Thomas B.C."/>
            <person name="Malmstrom R."/>
            <person name="Stieglmeier M."/>
            <person name="Klingl A."/>
            <person name="Woyke T."/>
            <person name="Ryan C.M."/>
            <person name="Banfield J.F."/>
        </authorList>
    </citation>
    <scope>NUCLEOTIDE SEQUENCE [LARGE SCALE GENOMIC DNA]</scope>
</reference>
<accession>A0A2H0YSD9</accession>
<dbReference type="AlphaFoldDB" id="A0A2H0YSD9"/>
<keyword evidence="5" id="KW-0699">rRNA-binding</keyword>
<organism evidence="6 7">
    <name type="scientific">Candidatus Kerfeldbacteria bacterium CG08_land_8_20_14_0_20_42_7</name>
    <dbReference type="NCBI Taxonomy" id="2014245"/>
    <lineage>
        <taxon>Bacteria</taxon>
        <taxon>Candidatus Kerfeldiibacteriota</taxon>
    </lineage>
</organism>
<comment type="subunit">
    <text evidence="5">Part of the ribosomal stalk of the 50S ribosomal subunit. The N-terminus interacts with L11 and the large rRNA to form the base of the stalk. The C-terminus forms an elongated spine to which L12 dimers bind in a sequential fashion forming a multimeric L10(L12)X complex.</text>
</comment>
<keyword evidence="3 5" id="KW-0687">Ribonucleoprotein</keyword>
<dbReference type="Gene3D" id="6.10.250.290">
    <property type="match status" value="1"/>
</dbReference>
<evidence type="ECO:0000313" key="7">
    <source>
        <dbReference type="Proteomes" id="UP000228711"/>
    </source>
</evidence>
<dbReference type="InterPro" id="IPR001790">
    <property type="entry name" value="Ribosomal_uL10"/>
</dbReference>
<proteinExistence type="inferred from homology"/>
<evidence type="ECO:0000256" key="2">
    <source>
        <dbReference type="ARBA" id="ARBA00022980"/>
    </source>
</evidence>
<dbReference type="HAMAP" id="MF_00362">
    <property type="entry name" value="Ribosomal_uL10"/>
    <property type="match status" value="1"/>
</dbReference>
<dbReference type="NCBIfam" id="NF000955">
    <property type="entry name" value="PRK00099.1-1"/>
    <property type="match status" value="1"/>
</dbReference>
<gene>
    <name evidence="5 6" type="primary">rplJ</name>
    <name evidence="6" type="ORF">COT25_03265</name>
</gene>
<dbReference type="GO" id="GO:1990904">
    <property type="term" value="C:ribonucleoprotein complex"/>
    <property type="evidence" value="ECO:0007669"/>
    <property type="project" value="UniProtKB-KW"/>
</dbReference>
<evidence type="ECO:0000256" key="3">
    <source>
        <dbReference type="ARBA" id="ARBA00023274"/>
    </source>
</evidence>
<evidence type="ECO:0000313" key="6">
    <source>
        <dbReference type="EMBL" id="PIS41408.1"/>
    </source>
</evidence>
<dbReference type="PANTHER" id="PTHR11560">
    <property type="entry name" value="39S RIBOSOMAL PROTEIN L10, MITOCHONDRIAL"/>
    <property type="match status" value="1"/>
</dbReference>
<comment type="function">
    <text evidence="5">Forms part of the ribosomal stalk, playing a central role in the interaction of the ribosome with GTP-bound translation factors.</text>
</comment>
<keyword evidence="5" id="KW-0694">RNA-binding</keyword>
<dbReference type="SUPFAM" id="SSF160369">
    <property type="entry name" value="Ribosomal protein L10-like"/>
    <property type="match status" value="1"/>
</dbReference>
<dbReference type="Proteomes" id="UP000228711">
    <property type="component" value="Unassembled WGS sequence"/>
</dbReference>
<dbReference type="GO" id="GO:0005840">
    <property type="term" value="C:ribosome"/>
    <property type="evidence" value="ECO:0007669"/>
    <property type="project" value="UniProtKB-KW"/>
</dbReference>
<dbReference type="InterPro" id="IPR022973">
    <property type="entry name" value="Ribosomal_uL10_bac"/>
</dbReference>
<dbReference type="Gene3D" id="3.30.70.1730">
    <property type="match status" value="1"/>
</dbReference>
<dbReference type="InterPro" id="IPR047865">
    <property type="entry name" value="Ribosomal_uL10_bac_type"/>
</dbReference>
<dbReference type="EMBL" id="PEXV01000111">
    <property type="protein sequence ID" value="PIS41408.1"/>
    <property type="molecule type" value="Genomic_DNA"/>
</dbReference>
<evidence type="ECO:0000256" key="1">
    <source>
        <dbReference type="ARBA" id="ARBA00008889"/>
    </source>
</evidence>
<dbReference type="InterPro" id="IPR043141">
    <property type="entry name" value="Ribosomal_uL10-like_sf"/>
</dbReference>
<dbReference type="GO" id="GO:0070180">
    <property type="term" value="F:large ribosomal subunit rRNA binding"/>
    <property type="evidence" value="ECO:0007669"/>
    <property type="project" value="UniProtKB-UniRule"/>
</dbReference>
<comment type="similarity">
    <text evidence="1 5">Belongs to the universal ribosomal protein uL10 family.</text>
</comment>
<protein>
    <recommendedName>
        <fullName evidence="4 5">Large ribosomal subunit protein uL10</fullName>
    </recommendedName>
</protein>
<name>A0A2H0YSD9_9BACT</name>
<dbReference type="Pfam" id="PF00466">
    <property type="entry name" value="Ribosomal_L10"/>
    <property type="match status" value="1"/>
</dbReference>
<dbReference type="CDD" id="cd05797">
    <property type="entry name" value="Ribosomal_L10"/>
    <property type="match status" value="1"/>
</dbReference>
<evidence type="ECO:0000256" key="5">
    <source>
        <dbReference type="HAMAP-Rule" id="MF_00362"/>
    </source>
</evidence>
<comment type="caution">
    <text evidence="6">The sequence shown here is derived from an EMBL/GenBank/DDBJ whole genome shotgun (WGS) entry which is preliminary data.</text>
</comment>